<dbReference type="GO" id="GO:0045717">
    <property type="term" value="P:negative regulation of fatty acid biosynthetic process"/>
    <property type="evidence" value="ECO:0007669"/>
    <property type="project" value="UniProtKB-ARBA"/>
</dbReference>
<dbReference type="PROSITE" id="PS50011">
    <property type="entry name" value="PROTEIN_KINASE_DOM"/>
    <property type="match status" value="1"/>
</dbReference>
<dbReference type="SMART" id="SM00220">
    <property type="entry name" value="S_TKc"/>
    <property type="match status" value="1"/>
</dbReference>
<dbReference type="CDD" id="cd14014">
    <property type="entry name" value="STKc_PknB_like"/>
    <property type="match status" value="1"/>
</dbReference>
<feature type="compositionally biased region" description="Polar residues" evidence="9">
    <location>
        <begin position="358"/>
        <end position="371"/>
    </location>
</feature>
<dbReference type="SMART" id="SM00740">
    <property type="entry name" value="PASTA"/>
    <property type="match status" value="4"/>
</dbReference>
<dbReference type="PROSITE" id="PS00108">
    <property type="entry name" value="PROTEIN_KINASE_ST"/>
    <property type="match status" value="1"/>
</dbReference>
<proteinExistence type="predicted"/>
<dbReference type="EC" id="2.7.11.1" evidence="1"/>
<dbReference type="NCBIfam" id="NF033483">
    <property type="entry name" value="PknB_PASTA_kin"/>
    <property type="match status" value="1"/>
</dbReference>
<dbReference type="PANTHER" id="PTHR43289:SF34">
    <property type="entry name" value="SERINE_THREONINE-PROTEIN KINASE YBDM-RELATED"/>
    <property type="match status" value="1"/>
</dbReference>
<feature type="domain" description="PASTA" evidence="12">
    <location>
        <begin position="499"/>
        <end position="567"/>
    </location>
</feature>
<reference evidence="13" key="1">
    <citation type="submission" date="2022-08" db="EMBL/GenBank/DDBJ databases">
        <authorList>
            <person name="Tistechok S."/>
            <person name="Samborskyy M."/>
            <person name="Roman I."/>
        </authorList>
    </citation>
    <scope>NUCLEOTIDE SEQUENCE</scope>
    <source>
        <strain evidence="13">DSM 103496</strain>
    </source>
</reference>
<sequence length="700" mass="73442">MERSGTNVIGGLLEHRYRVDRVLARGGMSTVYRGVDTRLDRAVAIKVMDPQFSADRAFVARFEQEARTAARLKHPGIVAVHDQGVDRGTPDGEHVFLIMELIEGGTLRDLITERGTLSTPLALSVLEPVLSALAAAHQAGLVHRDVKPENVLIGHDGVVKVADFGLVRAVANASTTSDSTILGTVAYLSPEQVATGASDSRSDVYSAGIVLYEMLTGVTPYLGDTAISVAYRHVNEDVPAPSTLNPGIPPELDRLVVRATRRDPAQRPADAAAFLAEAERVRLSLGVSKTPVPAPAPGQHDATVRVRPVQAPGQGSPPAELTMPVLASAAASAATVITRAPRLPGGPAGGVQDGAQGPQGTVALNRTSFQQAPPPPPAAPTKPAARKRPPKKTAAELYEEERKKNKRRFALWVSLVVVLAILVGVTAWWMGSGRFTAVPGVVGNEEESAVVLLQGASLKSTISLEASDTVPKGKVLRTDPPEGTEKLRGDAVKVFVSLGKPVVPTVQAGIDPAVAQKDIEQGGLKSALNPEDDAFSDTVPKGKVVTLKPQPGTQVKVGSTVIIVLSKGSQPKPVPNVAGKTKDEAFAELTSLGFEPVEGPAEKNGNVEGGRVVRTDPPANTVVQPGTNKRVTVVLSSAPEGVTVPKVEGKKLKDAKKQLEDLGLKVDLQFSRNGNATVLNQSVPPGSKVEKGSRITLTAL</sequence>
<dbReference type="GO" id="GO:0005524">
    <property type="term" value="F:ATP binding"/>
    <property type="evidence" value="ECO:0007669"/>
    <property type="project" value="UniProtKB-KW"/>
</dbReference>
<feature type="region of interest" description="Disordered" evidence="9">
    <location>
        <begin position="679"/>
        <end position="700"/>
    </location>
</feature>
<keyword evidence="10" id="KW-1133">Transmembrane helix</keyword>
<keyword evidence="6" id="KW-0067">ATP-binding</keyword>
<dbReference type="Gene3D" id="3.30.200.20">
    <property type="entry name" value="Phosphorylase Kinase, domain 1"/>
    <property type="match status" value="1"/>
</dbReference>
<evidence type="ECO:0000256" key="5">
    <source>
        <dbReference type="ARBA" id="ARBA00022777"/>
    </source>
</evidence>
<evidence type="ECO:0000256" key="10">
    <source>
        <dbReference type="SAM" id="Phobius"/>
    </source>
</evidence>
<keyword evidence="10" id="KW-0472">Membrane</keyword>
<dbReference type="CDD" id="cd06577">
    <property type="entry name" value="PASTA_pknB"/>
    <property type="match status" value="4"/>
</dbReference>
<dbReference type="InterPro" id="IPR008271">
    <property type="entry name" value="Ser/Thr_kinase_AS"/>
</dbReference>
<feature type="domain" description="PASTA" evidence="12">
    <location>
        <begin position="431"/>
        <end position="498"/>
    </location>
</feature>
<gene>
    <name evidence="13" type="primary">pknB</name>
    <name evidence="13" type="ORF">NZH93_06685</name>
</gene>
<keyword evidence="10" id="KW-0812">Transmembrane</keyword>
<dbReference type="FunFam" id="3.30.200.20:FF:000035">
    <property type="entry name" value="Serine/threonine protein kinase Stk1"/>
    <property type="match status" value="1"/>
</dbReference>
<name>A0A9X2VHF1_9PSEU</name>
<evidence type="ECO:0000256" key="2">
    <source>
        <dbReference type="ARBA" id="ARBA00022527"/>
    </source>
</evidence>
<comment type="caution">
    <text evidence="13">The sequence shown here is derived from an EMBL/GenBank/DDBJ whole genome shotgun (WGS) entry which is preliminary data.</text>
</comment>
<dbReference type="FunFam" id="1.10.510.10:FF:000021">
    <property type="entry name" value="Serine/threonine protein kinase"/>
    <property type="match status" value="1"/>
</dbReference>
<keyword evidence="14" id="KW-1185">Reference proteome</keyword>
<evidence type="ECO:0000256" key="9">
    <source>
        <dbReference type="SAM" id="MobiDB-lite"/>
    </source>
</evidence>
<feature type="domain" description="PASTA" evidence="12">
    <location>
        <begin position="638"/>
        <end position="700"/>
    </location>
</feature>
<evidence type="ECO:0000313" key="13">
    <source>
        <dbReference type="EMBL" id="MCS7476532.1"/>
    </source>
</evidence>
<keyword evidence="5 13" id="KW-0418">Kinase</keyword>
<protein>
    <recommendedName>
        <fullName evidence="1">non-specific serine/threonine protein kinase</fullName>
        <ecNumber evidence="1">2.7.11.1</ecNumber>
    </recommendedName>
</protein>
<dbReference type="InterPro" id="IPR011009">
    <property type="entry name" value="Kinase-like_dom_sf"/>
</dbReference>
<dbReference type="PANTHER" id="PTHR43289">
    <property type="entry name" value="MITOGEN-ACTIVATED PROTEIN KINASE KINASE KINASE 20-RELATED"/>
    <property type="match status" value="1"/>
</dbReference>
<dbReference type="Gene3D" id="1.10.510.10">
    <property type="entry name" value="Transferase(Phosphotransferase) domain 1"/>
    <property type="match status" value="1"/>
</dbReference>
<dbReference type="PROSITE" id="PS51178">
    <property type="entry name" value="PASTA"/>
    <property type="match status" value="4"/>
</dbReference>
<feature type="domain" description="PASTA" evidence="12">
    <location>
        <begin position="568"/>
        <end position="637"/>
    </location>
</feature>
<evidence type="ECO:0000256" key="3">
    <source>
        <dbReference type="ARBA" id="ARBA00022679"/>
    </source>
</evidence>
<keyword evidence="4" id="KW-0547">Nucleotide-binding</keyword>
<comment type="catalytic activity">
    <reaction evidence="8">
        <text>L-seryl-[protein] + ATP = O-phospho-L-seryl-[protein] + ADP + H(+)</text>
        <dbReference type="Rhea" id="RHEA:17989"/>
        <dbReference type="Rhea" id="RHEA-COMP:9863"/>
        <dbReference type="Rhea" id="RHEA-COMP:11604"/>
        <dbReference type="ChEBI" id="CHEBI:15378"/>
        <dbReference type="ChEBI" id="CHEBI:29999"/>
        <dbReference type="ChEBI" id="CHEBI:30616"/>
        <dbReference type="ChEBI" id="CHEBI:83421"/>
        <dbReference type="ChEBI" id="CHEBI:456216"/>
        <dbReference type="EC" id="2.7.11.1"/>
    </reaction>
</comment>
<evidence type="ECO:0000259" key="12">
    <source>
        <dbReference type="PROSITE" id="PS51178"/>
    </source>
</evidence>
<comment type="catalytic activity">
    <reaction evidence="7">
        <text>L-threonyl-[protein] + ATP = O-phospho-L-threonyl-[protein] + ADP + H(+)</text>
        <dbReference type="Rhea" id="RHEA:46608"/>
        <dbReference type="Rhea" id="RHEA-COMP:11060"/>
        <dbReference type="Rhea" id="RHEA-COMP:11605"/>
        <dbReference type="ChEBI" id="CHEBI:15378"/>
        <dbReference type="ChEBI" id="CHEBI:30013"/>
        <dbReference type="ChEBI" id="CHEBI:30616"/>
        <dbReference type="ChEBI" id="CHEBI:61977"/>
        <dbReference type="ChEBI" id="CHEBI:456216"/>
        <dbReference type="EC" id="2.7.11.1"/>
    </reaction>
</comment>
<accession>A0A9X2VHF1</accession>
<dbReference type="SUPFAM" id="SSF56112">
    <property type="entry name" value="Protein kinase-like (PK-like)"/>
    <property type="match status" value="1"/>
</dbReference>
<dbReference type="AlphaFoldDB" id="A0A9X2VHF1"/>
<evidence type="ECO:0000256" key="6">
    <source>
        <dbReference type="ARBA" id="ARBA00022840"/>
    </source>
</evidence>
<evidence type="ECO:0000256" key="8">
    <source>
        <dbReference type="ARBA" id="ARBA00048679"/>
    </source>
</evidence>
<evidence type="ECO:0000256" key="7">
    <source>
        <dbReference type="ARBA" id="ARBA00047899"/>
    </source>
</evidence>
<organism evidence="13 14">
    <name type="scientific">Umezawaea endophytica</name>
    <dbReference type="NCBI Taxonomy" id="1654476"/>
    <lineage>
        <taxon>Bacteria</taxon>
        <taxon>Bacillati</taxon>
        <taxon>Actinomycetota</taxon>
        <taxon>Actinomycetes</taxon>
        <taxon>Pseudonocardiales</taxon>
        <taxon>Pseudonocardiaceae</taxon>
        <taxon>Umezawaea</taxon>
    </lineage>
</organism>
<evidence type="ECO:0000313" key="14">
    <source>
        <dbReference type="Proteomes" id="UP001141259"/>
    </source>
</evidence>
<keyword evidence="2" id="KW-0723">Serine/threonine-protein kinase</keyword>
<dbReference type="GO" id="GO:0004674">
    <property type="term" value="F:protein serine/threonine kinase activity"/>
    <property type="evidence" value="ECO:0007669"/>
    <property type="project" value="UniProtKB-KW"/>
</dbReference>
<evidence type="ECO:0000256" key="4">
    <source>
        <dbReference type="ARBA" id="ARBA00022741"/>
    </source>
</evidence>
<dbReference type="EMBL" id="JANYMP010000002">
    <property type="protein sequence ID" value="MCS7476532.1"/>
    <property type="molecule type" value="Genomic_DNA"/>
</dbReference>
<evidence type="ECO:0000256" key="1">
    <source>
        <dbReference type="ARBA" id="ARBA00012513"/>
    </source>
</evidence>
<dbReference type="SUPFAM" id="SSF54184">
    <property type="entry name" value="Penicillin-binding protein 2x (pbp-2x), c-terminal domain"/>
    <property type="match status" value="1"/>
</dbReference>
<dbReference type="Pfam" id="PF03793">
    <property type="entry name" value="PASTA"/>
    <property type="match status" value="4"/>
</dbReference>
<keyword evidence="3" id="KW-0808">Transferase</keyword>
<evidence type="ECO:0000259" key="11">
    <source>
        <dbReference type="PROSITE" id="PS50011"/>
    </source>
</evidence>
<dbReference type="Gene3D" id="3.30.10.20">
    <property type="match status" value="4"/>
</dbReference>
<dbReference type="Proteomes" id="UP001141259">
    <property type="component" value="Unassembled WGS sequence"/>
</dbReference>
<dbReference type="InterPro" id="IPR005543">
    <property type="entry name" value="PASTA_dom"/>
</dbReference>
<feature type="region of interest" description="Disordered" evidence="9">
    <location>
        <begin position="340"/>
        <end position="400"/>
    </location>
</feature>
<feature type="domain" description="Protein kinase" evidence="11">
    <location>
        <begin position="17"/>
        <end position="281"/>
    </location>
</feature>
<feature type="transmembrane region" description="Helical" evidence="10">
    <location>
        <begin position="409"/>
        <end position="430"/>
    </location>
</feature>
<feature type="region of interest" description="Disordered" evidence="9">
    <location>
        <begin position="596"/>
        <end position="618"/>
    </location>
</feature>
<dbReference type="RefSeq" id="WP_259622022.1">
    <property type="nucleotide sequence ID" value="NZ_JANYMP010000002.1"/>
</dbReference>
<dbReference type="InterPro" id="IPR000719">
    <property type="entry name" value="Prot_kinase_dom"/>
</dbReference>
<dbReference type="Pfam" id="PF00069">
    <property type="entry name" value="Pkinase"/>
    <property type="match status" value="1"/>
</dbReference>